<accession>A0AAE4MI18</accession>
<evidence type="ECO:0000313" key="3">
    <source>
        <dbReference type="EMBL" id="MDV0444188.1"/>
    </source>
</evidence>
<feature type="coiled-coil region" evidence="1">
    <location>
        <begin position="132"/>
        <end position="159"/>
    </location>
</feature>
<protein>
    <recommendedName>
        <fullName evidence="5">Phosphoserine phosphatase</fullName>
    </recommendedName>
</protein>
<organism evidence="3 4">
    <name type="scientific">Methanorbis rubei</name>
    <dbReference type="NCBI Taxonomy" id="3028300"/>
    <lineage>
        <taxon>Archaea</taxon>
        <taxon>Methanobacteriati</taxon>
        <taxon>Methanobacteriota</taxon>
        <taxon>Stenosarchaea group</taxon>
        <taxon>Methanomicrobia</taxon>
        <taxon>Methanomicrobiales</taxon>
        <taxon>Methanocorpusculaceae</taxon>
        <taxon>Methanorbis</taxon>
    </lineage>
</organism>
<proteinExistence type="predicted"/>
<evidence type="ECO:0000256" key="2">
    <source>
        <dbReference type="SAM" id="MobiDB-lite"/>
    </source>
</evidence>
<dbReference type="AlphaFoldDB" id="A0AAE4MI18"/>
<gene>
    <name evidence="3" type="ORF">McpCs1_15850</name>
</gene>
<feature type="region of interest" description="Disordered" evidence="2">
    <location>
        <begin position="1"/>
        <end position="42"/>
    </location>
</feature>
<keyword evidence="4" id="KW-1185">Reference proteome</keyword>
<sequence>MTEDLVAKRKTLLEESEEHKTKRNELNAQASQFARERNELNNATRQYVEDAQKNKELRDQNNNEVQALKEQRNELNDKANALFEEIDALRGDAGSGAAAASHEKKTSAKDILRQIESLEERQQTEVMTTEKERELVDKIKQLRSEVKEQEVEHEQNKEVRGRLIEAREFRKQASALHADVTEKAELAQKHHDLMVECYRKADKSREGADAKHKQFVEAQEAADSEHKAFLECQKNLRDYDKVLTGMRSKQKKVKTVKENKSARKEAETIFNAFKSGEKLTTEDLLKLQRSKLI</sequence>
<evidence type="ECO:0000256" key="1">
    <source>
        <dbReference type="SAM" id="Coils"/>
    </source>
</evidence>
<reference evidence="3 4" key="1">
    <citation type="submission" date="2023-06" db="EMBL/GenBank/DDBJ databases">
        <title>Genome sequence of Methancorpusculaceae sp. Cs1.</title>
        <authorList>
            <person name="Protasov E."/>
            <person name="Platt K."/>
            <person name="Poehlein A."/>
            <person name="Daniel R."/>
            <person name="Brune A."/>
        </authorList>
    </citation>
    <scope>NUCLEOTIDE SEQUENCE [LARGE SCALE GENOMIC DNA]</scope>
    <source>
        <strain evidence="3 4">Cs1</strain>
    </source>
</reference>
<dbReference type="InterPro" id="IPR055545">
    <property type="entry name" value="DUF7121"/>
</dbReference>
<dbReference type="RefSeq" id="WP_338096688.1">
    <property type="nucleotide sequence ID" value="NZ_JAWDKB010000006.1"/>
</dbReference>
<keyword evidence="1" id="KW-0175">Coiled coil</keyword>
<feature type="compositionally biased region" description="Basic and acidic residues" evidence="2">
    <location>
        <begin position="1"/>
        <end position="25"/>
    </location>
</feature>
<dbReference type="Pfam" id="PF23435">
    <property type="entry name" value="DUF7121"/>
    <property type="match status" value="1"/>
</dbReference>
<comment type="caution">
    <text evidence="3">The sequence shown here is derived from an EMBL/GenBank/DDBJ whole genome shotgun (WGS) entry which is preliminary data.</text>
</comment>
<evidence type="ECO:0008006" key="5">
    <source>
        <dbReference type="Google" id="ProtNLM"/>
    </source>
</evidence>
<name>A0AAE4MI18_9EURY</name>
<evidence type="ECO:0000313" key="4">
    <source>
        <dbReference type="Proteomes" id="UP001283212"/>
    </source>
</evidence>
<dbReference type="EMBL" id="JAWDKB010000006">
    <property type="protein sequence ID" value="MDV0444188.1"/>
    <property type="molecule type" value="Genomic_DNA"/>
</dbReference>
<dbReference type="Proteomes" id="UP001283212">
    <property type="component" value="Unassembled WGS sequence"/>
</dbReference>